<dbReference type="OrthoDB" id="472611at2"/>
<sequence>MGVVTLRQGEHAQLILRLGNNLGQAKLRSQGEGLVEGCFSIVRTSGTFAPSIAVRNANGVAVCSNFTSGSKLGVTCTATSSGNYTLEVQSSGSSRSTIGGYQVYMQRLNGVGNATPLSVGSVTQGSLASPIESKTYTFTAAQNDLIRLRLFPTGGTIYPRIRVYNAAGVKQCEEYRFVTALATIESCAITAEGTYSLLVDDNGTSRTGTYDLHFQRLNNPGNATPISVGSVTNGSLERIAAMNAYRFNAEANDQLIVRLVREAGSFNPQIRVYNSNGASICTDYSFGAPVMLEPCAIPATGQYSILIDDRSLAAIGTYKLHLQRRNNPGNPTAIAFNQTRQSAIASSAAFGTFSFEGRVGAQVRLTMLRTSGSFRPQVTVYDSAGLKLCGDYSFNEQLTLNCTLKTDGQHTIIAEDRNNTGVGNYTLTLACLSGSCGPAAALNERVYLPLVRR</sequence>
<evidence type="ECO:0008006" key="3">
    <source>
        <dbReference type="Google" id="ProtNLM"/>
    </source>
</evidence>
<keyword evidence="2" id="KW-1185">Reference proteome</keyword>
<comment type="caution">
    <text evidence="1">The sequence shown here is derived from an EMBL/GenBank/DDBJ whole genome shotgun (WGS) entry which is preliminary data.</text>
</comment>
<dbReference type="RefSeq" id="WP_097642695.1">
    <property type="nucleotide sequence ID" value="NZ_NQWI01000009.1"/>
</dbReference>
<organism evidence="1 2">
    <name type="scientific">Candidatus Viridilinea mediisalina</name>
    <dbReference type="NCBI Taxonomy" id="2024553"/>
    <lineage>
        <taxon>Bacteria</taxon>
        <taxon>Bacillati</taxon>
        <taxon>Chloroflexota</taxon>
        <taxon>Chloroflexia</taxon>
        <taxon>Chloroflexales</taxon>
        <taxon>Chloroflexineae</taxon>
        <taxon>Oscillochloridaceae</taxon>
        <taxon>Candidatus Viridilinea</taxon>
    </lineage>
</organism>
<name>A0A2A6RNL5_9CHLR</name>
<evidence type="ECO:0000313" key="2">
    <source>
        <dbReference type="Proteomes" id="UP000220527"/>
    </source>
</evidence>
<gene>
    <name evidence="1" type="ORF">CJ255_03395</name>
</gene>
<proteinExistence type="predicted"/>
<reference evidence="2" key="1">
    <citation type="submission" date="2017-08" db="EMBL/GenBank/DDBJ databases">
        <authorList>
            <person name="Grouzdev D.S."/>
            <person name="Gaisin V.A."/>
            <person name="Rysina M.S."/>
            <person name="Gorlenko V.M."/>
        </authorList>
    </citation>
    <scope>NUCLEOTIDE SEQUENCE [LARGE SCALE GENOMIC DNA]</scope>
    <source>
        <strain evidence="2">Kir15-3F</strain>
    </source>
</reference>
<evidence type="ECO:0000313" key="1">
    <source>
        <dbReference type="EMBL" id="PDW04440.1"/>
    </source>
</evidence>
<dbReference type="AlphaFoldDB" id="A0A2A6RNL5"/>
<dbReference type="Gene3D" id="2.60.120.380">
    <property type="match status" value="3"/>
</dbReference>
<dbReference type="EMBL" id="NQWI01000009">
    <property type="protein sequence ID" value="PDW04440.1"/>
    <property type="molecule type" value="Genomic_DNA"/>
</dbReference>
<accession>A0A2A6RNL5</accession>
<dbReference type="Proteomes" id="UP000220527">
    <property type="component" value="Unassembled WGS sequence"/>
</dbReference>
<protein>
    <recommendedName>
        <fullName evidence="3">Peptidase C-terminal archaeal/bacterial domain-containing protein</fullName>
    </recommendedName>
</protein>